<dbReference type="PANTHER" id="PTHR30563">
    <property type="entry name" value="DNA RECOMBINATION PROTEIN RMUC"/>
    <property type="match status" value="1"/>
</dbReference>
<protein>
    <recommendedName>
        <fullName evidence="5">DNA recombination protein RmuC homolog</fullName>
    </recommendedName>
</protein>
<evidence type="ECO:0000313" key="3">
    <source>
        <dbReference type="EnsemblMetazoa" id="BGLB035461-PA"/>
    </source>
</evidence>
<keyword evidence="2" id="KW-0233">DNA recombination</keyword>
<gene>
    <name evidence="3" type="primary">106068979</name>
</gene>
<evidence type="ECO:0000256" key="1">
    <source>
        <dbReference type="ARBA" id="ARBA00023054"/>
    </source>
</evidence>
<organism evidence="3 4">
    <name type="scientific">Biomphalaria glabrata</name>
    <name type="common">Bloodfluke planorb</name>
    <name type="synonym">Freshwater snail</name>
    <dbReference type="NCBI Taxonomy" id="6526"/>
    <lineage>
        <taxon>Eukaryota</taxon>
        <taxon>Metazoa</taxon>
        <taxon>Spiralia</taxon>
        <taxon>Lophotrochozoa</taxon>
        <taxon>Mollusca</taxon>
        <taxon>Gastropoda</taxon>
        <taxon>Heterobranchia</taxon>
        <taxon>Euthyneura</taxon>
        <taxon>Panpulmonata</taxon>
        <taxon>Hygrophila</taxon>
        <taxon>Lymnaeoidea</taxon>
        <taxon>Planorbidae</taxon>
        <taxon>Biomphalaria</taxon>
    </lineage>
</organism>
<accession>A0A2C9LVJ8</accession>
<dbReference type="GO" id="GO:0006310">
    <property type="term" value="P:DNA recombination"/>
    <property type="evidence" value="ECO:0007669"/>
    <property type="project" value="UniProtKB-KW"/>
</dbReference>
<reference evidence="3" key="1">
    <citation type="submission" date="2020-05" db="UniProtKB">
        <authorList>
            <consortium name="EnsemblMetazoa"/>
        </authorList>
    </citation>
    <scope>IDENTIFICATION</scope>
    <source>
        <strain evidence="3">BB02</strain>
    </source>
</reference>
<sequence length="228" mass="25735">MHYFLQKEKINKDGCTLRPDVIVNLPNGEQIVIDSKSTLLDFDSNDPEEKILQSTKQHIKDLISRNYSGAIENGPNIVLMFVPFDYIFHVISKSNDIEYARKNDIIIVCPTTIVQMLTFVHRLWMDKKQNDNIKEIISSAGDLIDKFCGFCESLSKVGKNINSASTSYNEAITRLVGKGGLHYRIKNLKNKGIESKELPEISVSISNADVSDVRPLEGVEKLFDDVDL</sequence>
<dbReference type="Pfam" id="PF02646">
    <property type="entry name" value="RmuC"/>
    <property type="match status" value="1"/>
</dbReference>
<evidence type="ECO:0008006" key="5">
    <source>
        <dbReference type="Google" id="ProtNLM"/>
    </source>
</evidence>
<keyword evidence="1" id="KW-0175">Coiled coil</keyword>
<dbReference type="KEGG" id="bgt:106068979"/>
<dbReference type="EnsemblMetazoa" id="BGLB035461-RA">
    <property type="protein sequence ID" value="BGLB035461-PA"/>
    <property type="gene ID" value="BGLB035461"/>
</dbReference>
<dbReference type="VEuPathDB" id="VectorBase:BGLB035461"/>
<dbReference type="PANTHER" id="PTHR30563:SF0">
    <property type="entry name" value="DNA RECOMBINATION PROTEIN RMUC"/>
    <property type="match status" value="1"/>
</dbReference>
<dbReference type="AlphaFoldDB" id="A0A2C9LVJ8"/>
<dbReference type="STRING" id="6526.A0A2C9LVJ8"/>
<name>A0A2C9LVJ8_BIOGL</name>
<dbReference type="Proteomes" id="UP000076420">
    <property type="component" value="Unassembled WGS sequence"/>
</dbReference>
<evidence type="ECO:0000313" key="4">
    <source>
        <dbReference type="Proteomes" id="UP000076420"/>
    </source>
</evidence>
<dbReference type="InterPro" id="IPR003798">
    <property type="entry name" value="DNA_recombination_RmuC"/>
</dbReference>
<proteinExistence type="predicted"/>
<evidence type="ECO:0000256" key="2">
    <source>
        <dbReference type="ARBA" id="ARBA00023172"/>
    </source>
</evidence>